<dbReference type="Proteomes" id="UP000627984">
    <property type="component" value="Unassembled WGS sequence"/>
</dbReference>
<evidence type="ECO:0000313" key="3">
    <source>
        <dbReference type="Proteomes" id="UP000627984"/>
    </source>
</evidence>
<protein>
    <recommendedName>
        <fullName evidence="4">AAA domain-containing protein</fullName>
    </recommendedName>
</protein>
<evidence type="ECO:0000256" key="1">
    <source>
        <dbReference type="SAM" id="MobiDB-lite"/>
    </source>
</evidence>
<feature type="compositionally biased region" description="Low complexity" evidence="1">
    <location>
        <begin position="90"/>
        <end position="106"/>
    </location>
</feature>
<name>A0AA37BEK3_9ACTN</name>
<dbReference type="EMBL" id="BMQD01000005">
    <property type="protein sequence ID" value="GGK60439.1"/>
    <property type="molecule type" value="Genomic_DNA"/>
</dbReference>
<evidence type="ECO:0008006" key="4">
    <source>
        <dbReference type="Google" id="ProtNLM"/>
    </source>
</evidence>
<gene>
    <name evidence="2" type="ORF">GCM10010126_19980</name>
</gene>
<sequence length="119" mass="13214">MEKPPSVFARDFEWSLLDRFMGPYPGLHLSVMCGRRRQGKSFVLSHLSEAFQGMYHMALPDDDRLLALERFGTTLGEWAGWPTPRPPSTSTPSSGARPATGAASRGGSRRRPPPTWRDG</sequence>
<dbReference type="AlphaFoldDB" id="A0AA37BEK3"/>
<evidence type="ECO:0000313" key="2">
    <source>
        <dbReference type="EMBL" id="GGK60439.1"/>
    </source>
</evidence>
<reference evidence="2" key="1">
    <citation type="journal article" date="2014" name="Int. J. Syst. Evol. Microbiol.">
        <title>Complete genome sequence of Corynebacterium casei LMG S-19264T (=DSM 44701T), isolated from a smear-ripened cheese.</title>
        <authorList>
            <consortium name="US DOE Joint Genome Institute (JGI-PGF)"/>
            <person name="Walter F."/>
            <person name="Albersmeier A."/>
            <person name="Kalinowski J."/>
            <person name="Ruckert C."/>
        </authorList>
    </citation>
    <scope>NUCLEOTIDE SEQUENCE</scope>
    <source>
        <strain evidence="2">JCM 3093</strain>
    </source>
</reference>
<feature type="region of interest" description="Disordered" evidence="1">
    <location>
        <begin position="76"/>
        <end position="119"/>
    </location>
</feature>
<comment type="caution">
    <text evidence="2">The sequence shown here is derived from an EMBL/GenBank/DDBJ whole genome shotgun (WGS) entry which is preliminary data.</text>
</comment>
<accession>A0AA37BEK3</accession>
<proteinExistence type="predicted"/>
<organism evidence="2 3">
    <name type="scientific">Planomonospora parontospora</name>
    <dbReference type="NCBI Taxonomy" id="58119"/>
    <lineage>
        <taxon>Bacteria</taxon>
        <taxon>Bacillati</taxon>
        <taxon>Actinomycetota</taxon>
        <taxon>Actinomycetes</taxon>
        <taxon>Streptosporangiales</taxon>
        <taxon>Streptosporangiaceae</taxon>
        <taxon>Planomonospora</taxon>
    </lineage>
</organism>
<reference evidence="2" key="2">
    <citation type="submission" date="2022-09" db="EMBL/GenBank/DDBJ databases">
        <authorList>
            <person name="Sun Q."/>
            <person name="Ohkuma M."/>
        </authorList>
    </citation>
    <scope>NUCLEOTIDE SEQUENCE</scope>
    <source>
        <strain evidence="2">JCM 3093</strain>
    </source>
</reference>